<protein>
    <submittedName>
        <fullName evidence="2">Smyd3 protein</fullName>
    </submittedName>
</protein>
<dbReference type="AlphaFoldDB" id="A0A812J6F6"/>
<dbReference type="Proteomes" id="UP000601435">
    <property type="component" value="Unassembled WGS sequence"/>
</dbReference>
<dbReference type="PROSITE" id="PS00141">
    <property type="entry name" value="ASP_PROTEASE"/>
    <property type="match status" value="1"/>
</dbReference>
<evidence type="ECO:0000313" key="3">
    <source>
        <dbReference type="Proteomes" id="UP000601435"/>
    </source>
</evidence>
<proteinExistence type="predicted"/>
<feature type="compositionally biased region" description="Low complexity" evidence="1">
    <location>
        <begin position="70"/>
        <end position="79"/>
    </location>
</feature>
<keyword evidence="3" id="KW-1185">Reference proteome</keyword>
<feature type="region of interest" description="Disordered" evidence="1">
    <location>
        <begin position="55"/>
        <end position="79"/>
    </location>
</feature>
<dbReference type="EMBL" id="CAJNJA010005536">
    <property type="protein sequence ID" value="CAE7192335.1"/>
    <property type="molecule type" value="Genomic_DNA"/>
</dbReference>
<evidence type="ECO:0000256" key="1">
    <source>
        <dbReference type="SAM" id="MobiDB-lite"/>
    </source>
</evidence>
<sequence length="648" mass="72318">MNYMDSVDAFYTGSHDYEEDWDDGWSSWWDDYTNYYQAAEGDWWDESWDGMEAQATVPSEDKEEDDSQLREAQQAEQLAESLAMEAQRTWAEAKSATQALRKDRGFGAVKGGSNRCFICGGPHFARECPRRGPPSMKGQGKGAYGAIYEDYYTAKGKGKGKSKGKSKGFHRNMMLEAQAQWMKGKNKGKGNNPARTVNIYAADANYLGGLEIRDSLDLASASTSTVPDSQAHVGMLDSGATASAAPEIVIKGLISSILTQDKDASVNFDTSARPYFRFGNGRWGRALSRVSLTSRASGTPVTFSLYMLPNPPNAVIDSSSIPPLLVGMDFIQDVGLLVDFRSGLAMNTLDPEPSIYELPRNRKGHLMVDVRYHLTKGKICDQGHARITVCQNPSDVCDHDNQWLELSVVWFDMSECDAQFDHEERLEIESRLQTQKIPRQLLPLVPCLMAAYTPQQLTAASEKIVVANIKAARRSQDFSVETCEKVLLSLRCDPGKKGYHHGRGTQPGVNCILLGGYSFGKFHGVCKRTVAYPETTQYLNDFMAQQAPGETWSSIQVSYDTSALPHRDVHNLKLSNNIVYGLGDYKGESTMILLIKLLVKKKLNYHCYPISRTTQPLLYLGEDWFGKRLSDLVSTRPILYKIDYNMKM</sequence>
<dbReference type="InterPro" id="IPR001969">
    <property type="entry name" value="Aspartic_peptidase_AS"/>
</dbReference>
<dbReference type="OrthoDB" id="1939491at2759"/>
<reference evidence="2" key="1">
    <citation type="submission" date="2021-02" db="EMBL/GenBank/DDBJ databases">
        <authorList>
            <person name="Dougan E. K."/>
            <person name="Rhodes N."/>
            <person name="Thang M."/>
            <person name="Chan C."/>
        </authorList>
    </citation>
    <scope>NUCLEOTIDE SEQUENCE</scope>
</reference>
<dbReference type="GO" id="GO:0004190">
    <property type="term" value="F:aspartic-type endopeptidase activity"/>
    <property type="evidence" value="ECO:0007669"/>
    <property type="project" value="InterPro"/>
</dbReference>
<accession>A0A812J6F6</accession>
<comment type="caution">
    <text evidence="2">The sequence shown here is derived from an EMBL/GenBank/DDBJ whole genome shotgun (WGS) entry which is preliminary data.</text>
</comment>
<dbReference type="GO" id="GO:0006508">
    <property type="term" value="P:proteolysis"/>
    <property type="evidence" value="ECO:0007669"/>
    <property type="project" value="InterPro"/>
</dbReference>
<organism evidence="2 3">
    <name type="scientific">Symbiodinium necroappetens</name>
    <dbReference type="NCBI Taxonomy" id="1628268"/>
    <lineage>
        <taxon>Eukaryota</taxon>
        <taxon>Sar</taxon>
        <taxon>Alveolata</taxon>
        <taxon>Dinophyceae</taxon>
        <taxon>Suessiales</taxon>
        <taxon>Symbiodiniaceae</taxon>
        <taxon>Symbiodinium</taxon>
    </lineage>
</organism>
<evidence type="ECO:0000313" key="2">
    <source>
        <dbReference type="EMBL" id="CAE7192335.1"/>
    </source>
</evidence>
<gene>
    <name evidence="2" type="primary">Smyd3</name>
    <name evidence="2" type="ORF">SNEC2469_LOCUS1208</name>
</gene>
<name>A0A812J6F6_9DINO</name>